<dbReference type="Proteomes" id="UP001217838">
    <property type="component" value="Unassembled WGS sequence"/>
</dbReference>
<dbReference type="InterPro" id="IPR019494">
    <property type="entry name" value="FIST_C"/>
</dbReference>
<dbReference type="Pfam" id="PF10442">
    <property type="entry name" value="FIST_C"/>
    <property type="match status" value="1"/>
</dbReference>
<protein>
    <submittedName>
        <fullName evidence="3">FIST N-terminal domain-containing protein</fullName>
    </submittedName>
</protein>
<evidence type="ECO:0000313" key="3">
    <source>
        <dbReference type="EMBL" id="MDC0672914.1"/>
    </source>
</evidence>
<evidence type="ECO:0000259" key="2">
    <source>
        <dbReference type="SMART" id="SM01204"/>
    </source>
</evidence>
<feature type="domain" description="FIST" evidence="1">
    <location>
        <begin position="31"/>
        <end position="223"/>
    </location>
</feature>
<dbReference type="InterPro" id="IPR013702">
    <property type="entry name" value="FIST_domain_N"/>
</dbReference>
<reference evidence="3 4" key="1">
    <citation type="submission" date="2022-11" db="EMBL/GenBank/DDBJ databases">
        <title>Minimal conservation of predation-associated metabolite biosynthetic gene clusters underscores biosynthetic potential of Myxococcota including descriptions for ten novel species: Archangium lansinium sp. nov., Myxococcus landrumus sp. nov., Nannocystis bai.</title>
        <authorList>
            <person name="Ahearne A."/>
            <person name="Stevens C."/>
            <person name="Dowd S."/>
        </authorList>
    </citation>
    <scope>NUCLEOTIDE SEQUENCE [LARGE SCALE GENOMIC DNA]</scope>
    <source>
        <strain evidence="3 4">NCELM</strain>
    </source>
</reference>
<dbReference type="SMART" id="SM01204">
    <property type="entry name" value="FIST_C"/>
    <property type="match status" value="1"/>
</dbReference>
<evidence type="ECO:0000313" key="4">
    <source>
        <dbReference type="Proteomes" id="UP001217838"/>
    </source>
</evidence>
<organism evidence="3 4">
    <name type="scientific">Nannocystis radixulma</name>
    <dbReference type="NCBI Taxonomy" id="2995305"/>
    <lineage>
        <taxon>Bacteria</taxon>
        <taxon>Pseudomonadati</taxon>
        <taxon>Myxococcota</taxon>
        <taxon>Polyangia</taxon>
        <taxon>Nannocystales</taxon>
        <taxon>Nannocystaceae</taxon>
        <taxon>Nannocystis</taxon>
    </lineage>
</organism>
<feature type="domain" description="FIST C-domain" evidence="2">
    <location>
        <begin position="224"/>
        <end position="372"/>
    </location>
</feature>
<dbReference type="PANTHER" id="PTHR40252:SF2">
    <property type="entry name" value="BLR0328 PROTEIN"/>
    <property type="match status" value="1"/>
</dbReference>
<sequence>MRVATAHSTERDTSQAAREAYASVVEALGGAPDWLFVQSTVAHPGEALQRALSELGPQAVHGSSSCAVVMTDAGLHGGLALFGVRDPGGAYGVGSAALGEDPREAARRAVLAAMDAAGRPGEVPMLVWMTAVPGHEEACIAGIEAILGPDVPVVGGSAADDTITGQWYQLTRTEAHAAAVVVSALYPSGRVASSFQSGYTPTAIGGRVTRANERTILEIDGAPAATVYDRWTGGAIAGALGGGNVLADSTLFPLGRRVGGIGEVAYYRLAHPAVVGKDGALELFARFDAGDELVLMQGTFEALVTRAGRVAADALELAGVGPQDVAGALVVLCAGCMLAVRERLEEVAAGVRAVLGATPFVGCLTFGEQGCFAGGENRHANLMISVTLLVHSRE</sequence>
<evidence type="ECO:0000259" key="1">
    <source>
        <dbReference type="SMART" id="SM00897"/>
    </source>
</evidence>
<accession>A0ABT5BHA5</accession>
<dbReference type="SMART" id="SM00897">
    <property type="entry name" value="FIST"/>
    <property type="match status" value="1"/>
</dbReference>
<dbReference type="Pfam" id="PF08495">
    <property type="entry name" value="FIST"/>
    <property type="match status" value="1"/>
</dbReference>
<proteinExistence type="predicted"/>
<dbReference type="EMBL" id="JAQNDN010000020">
    <property type="protein sequence ID" value="MDC0672914.1"/>
    <property type="molecule type" value="Genomic_DNA"/>
</dbReference>
<keyword evidence="4" id="KW-1185">Reference proteome</keyword>
<comment type="caution">
    <text evidence="3">The sequence shown here is derived from an EMBL/GenBank/DDBJ whole genome shotgun (WGS) entry which is preliminary data.</text>
</comment>
<dbReference type="RefSeq" id="WP_272005117.1">
    <property type="nucleotide sequence ID" value="NZ_JAQNDN010000020.1"/>
</dbReference>
<gene>
    <name evidence="3" type="ORF">POL58_34495</name>
</gene>
<dbReference type="PANTHER" id="PTHR40252">
    <property type="entry name" value="BLR0328 PROTEIN"/>
    <property type="match status" value="1"/>
</dbReference>
<name>A0ABT5BHA5_9BACT</name>